<evidence type="ECO:0000256" key="1">
    <source>
        <dbReference type="SAM" id="MobiDB-lite"/>
    </source>
</evidence>
<dbReference type="AlphaFoldDB" id="A0A0J9SQD7"/>
<dbReference type="OrthoDB" id="387525at2759"/>
<accession>A0A0J9SQD7</accession>
<feature type="compositionally biased region" description="Polar residues" evidence="1">
    <location>
        <begin position="325"/>
        <end position="341"/>
    </location>
</feature>
<feature type="compositionally biased region" description="Basic residues" evidence="1">
    <location>
        <begin position="247"/>
        <end position="262"/>
    </location>
</feature>
<name>A0A0J9SQD7_PLAV1</name>
<feature type="compositionally biased region" description="Basic and acidic residues" evidence="1">
    <location>
        <begin position="78"/>
        <end position="90"/>
    </location>
</feature>
<organism evidence="2 3">
    <name type="scientific">Plasmodium vivax (strain Brazil I)</name>
    <dbReference type="NCBI Taxonomy" id="1033975"/>
    <lineage>
        <taxon>Eukaryota</taxon>
        <taxon>Sar</taxon>
        <taxon>Alveolata</taxon>
        <taxon>Apicomplexa</taxon>
        <taxon>Aconoidasida</taxon>
        <taxon>Haemosporida</taxon>
        <taxon>Plasmodiidae</taxon>
        <taxon>Plasmodium</taxon>
        <taxon>Plasmodium (Plasmodium)</taxon>
    </lineage>
</organism>
<feature type="compositionally biased region" description="Basic and acidic residues" evidence="1">
    <location>
        <begin position="233"/>
        <end position="246"/>
    </location>
</feature>
<evidence type="ECO:0000313" key="3">
    <source>
        <dbReference type="Proteomes" id="UP000053327"/>
    </source>
</evidence>
<feature type="compositionally biased region" description="Basic and acidic residues" evidence="1">
    <location>
        <begin position="302"/>
        <end position="324"/>
    </location>
</feature>
<feature type="region of interest" description="Disordered" evidence="1">
    <location>
        <begin position="360"/>
        <end position="400"/>
    </location>
</feature>
<proteinExistence type="predicted"/>
<reference evidence="2 3" key="1">
    <citation type="submission" date="2011-08" db="EMBL/GenBank/DDBJ databases">
        <title>The Genome Sequence of Plasmodium vivax Brazil I.</title>
        <authorList>
            <consortium name="The Broad Institute Genome Sequencing Platform"/>
            <consortium name="The Broad Institute Genome Sequencing Center for Infectious Disease"/>
            <person name="Neafsey D."/>
            <person name="Carlton J."/>
            <person name="Barnwell J."/>
            <person name="Collins W."/>
            <person name="Escalante A."/>
            <person name="Mullikin J."/>
            <person name="Saul A."/>
            <person name="Guigo R."/>
            <person name="Camara F."/>
            <person name="Young S.K."/>
            <person name="Zeng Q."/>
            <person name="Gargeya S."/>
            <person name="Fitzgerald M."/>
            <person name="Haas B."/>
            <person name="Abouelleil A."/>
            <person name="Alvarado L."/>
            <person name="Arachchi H.M."/>
            <person name="Berlin A."/>
            <person name="Brown A."/>
            <person name="Chapman S.B."/>
            <person name="Chen Z."/>
            <person name="Dunbar C."/>
            <person name="Freedman E."/>
            <person name="Gearin G."/>
            <person name="Gellesch M."/>
            <person name="Goldberg J."/>
            <person name="Griggs A."/>
            <person name="Gujja S."/>
            <person name="Heiman D."/>
            <person name="Howarth C."/>
            <person name="Larson L."/>
            <person name="Lui A."/>
            <person name="MacDonald P.J.P."/>
            <person name="Montmayeur A."/>
            <person name="Murphy C."/>
            <person name="Neiman D."/>
            <person name="Pearson M."/>
            <person name="Priest M."/>
            <person name="Roberts A."/>
            <person name="Saif S."/>
            <person name="Shea T."/>
            <person name="Shenoy N."/>
            <person name="Sisk P."/>
            <person name="Stolte C."/>
            <person name="Sykes S."/>
            <person name="Wortman J."/>
            <person name="Nusbaum C."/>
            <person name="Birren B."/>
        </authorList>
    </citation>
    <scope>NUCLEOTIDE SEQUENCE [LARGE SCALE GENOMIC DNA]</scope>
    <source>
        <strain evidence="2 3">Brazil I</strain>
    </source>
</reference>
<feature type="compositionally biased region" description="Basic and acidic residues" evidence="1">
    <location>
        <begin position="181"/>
        <end position="217"/>
    </location>
</feature>
<feature type="compositionally biased region" description="Polar residues" evidence="1">
    <location>
        <begin position="128"/>
        <end position="141"/>
    </location>
</feature>
<feature type="compositionally biased region" description="Basic and acidic residues" evidence="1">
    <location>
        <begin position="99"/>
        <end position="127"/>
    </location>
</feature>
<feature type="compositionally biased region" description="Low complexity" evidence="1">
    <location>
        <begin position="374"/>
        <end position="386"/>
    </location>
</feature>
<dbReference type="EMBL" id="KQ234843">
    <property type="protein sequence ID" value="KMZ84996.1"/>
    <property type="molecule type" value="Genomic_DNA"/>
</dbReference>
<dbReference type="Proteomes" id="UP000053327">
    <property type="component" value="Unassembled WGS sequence"/>
</dbReference>
<gene>
    <name evidence="2" type="ORF">PVBG_01395</name>
</gene>
<sequence>MECTPNEEKREDYFGIITNLFSYFSQGNDVKVTPPPQRHSHPRNSIQQVVYNLKLKRASDWKISTRFGLDAPVMSGRKGLEKVPPEEDKASTNVSPTKCEGEANTRDSSAEVNIRDSSAEANIRDSSAEANIRDSSPQNCLNGFDLSGGEFFQLKEQSGSDGGEESKVEKRKEERKKKREKGKEKSKEKRTKRGEEAERTKEKSIEATDAEMERGMEGTKQNGGCEQTGEGDAPQREEVCEQEETKKKKKMKKTKKTKKKKTRRDEMEVSETSYAEKNSNENDSPENGSPENGSVQMKPARRTSEPRNPSHERKGTHNNIRERNNATFSSFMQPPRSSNSDELAINYISDSKKSYISIRSSNRDKDDVIQLPKLNLSTRGGRSSSGEENETTDGGTCSLR</sequence>
<feature type="compositionally biased region" description="Polar residues" evidence="1">
    <location>
        <begin position="270"/>
        <end position="295"/>
    </location>
</feature>
<protein>
    <submittedName>
        <fullName evidence="2">Uncharacterized protein</fullName>
    </submittedName>
</protein>
<evidence type="ECO:0000313" key="2">
    <source>
        <dbReference type="EMBL" id="KMZ84996.1"/>
    </source>
</evidence>
<feature type="region of interest" description="Disordered" evidence="1">
    <location>
        <begin position="75"/>
        <end position="344"/>
    </location>
</feature>